<dbReference type="EMBL" id="AP022577">
    <property type="protein sequence ID" value="BBX86727.1"/>
    <property type="molecule type" value="Genomic_DNA"/>
</dbReference>
<dbReference type="RefSeq" id="WP_138229106.1">
    <property type="nucleotide sequence ID" value="NZ_AP022577.1"/>
</dbReference>
<evidence type="ECO:0000313" key="1">
    <source>
        <dbReference type="EMBL" id="BBX86727.1"/>
    </source>
</evidence>
<gene>
    <name evidence="1" type="ORF">MAUB_46000</name>
</gene>
<name>A0ABM7IIX4_9MYCO</name>
<reference evidence="1 2" key="1">
    <citation type="journal article" date="2019" name="Emerg. Microbes Infect.">
        <title>Comprehensive subspecies identification of 175 nontuberculous mycobacteria species based on 7547 genomic profiles.</title>
        <authorList>
            <person name="Matsumoto Y."/>
            <person name="Kinjo T."/>
            <person name="Motooka D."/>
            <person name="Nabeya D."/>
            <person name="Jung N."/>
            <person name="Uechi K."/>
            <person name="Horii T."/>
            <person name="Iida T."/>
            <person name="Fujita J."/>
            <person name="Nakamura S."/>
        </authorList>
    </citation>
    <scope>NUCLEOTIDE SEQUENCE [LARGE SCALE GENOMIC DNA]</scope>
    <source>
        <strain evidence="1 2">JCM 15296</strain>
    </source>
</reference>
<dbReference type="Proteomes" id="UP000465609">
    <property type="component" value="Chromosome"/>
</dbReference>
<keyword evidence="2" id="KW-1185">Reference proteome</keyword>
<evidence type="ECO:0008006" key="3">
    <source>
        <dbReference type="Google" id="ProtNLM"/>
    </source>
</evidence>
<accession>A0ABM7IIX4</accession>
<evidence type="ECO:0000313" key="2">
    <source>
        <dbReference type="Proteomes" id="UP000465609"/>
    </source>
</evidence>
<sequence length="87" mass="10324">MIDSPDVAQAARLRAELWRQVEEISLELEHAERRERRLSDWRHRASHRLRTELYEAHRLIDALNRRFPTLDAVDSCLDTSEPYPLSS</sequence>
<proteinExistence type="predicted"/>
<protein>
    <recommendedName>
        <fullName evidence="3">Transposase</fullName>
    </recommendedName>
</protein>
<organism evidence="1 2">
    <name type="scientific">Mycolicibacterium aubagnense</name>
    <dbReference type="NCBI Taxonomy" id="319707"/>
    <lineage>
        <taxon>Bacteria</taxon>
        <taxon>Bacillati</taxon>
        <taxon>Actinomycetota</taxon>
        <taxon>Actinomycetes</taxon>
        <taxon>Mycobacteriales</taxon>
        <taxon>Mycobacteriaceae</taxon>
        <taxon>Mycolicibacterium</taxon>
    </lineage>
</organism>